<sequence length="124" mass="13817">MQSIAEKWRKIDVAIVGVGSPPEYYSDKSQFDPVALRRSYEDNPEKTVGDIGARRFNIQGQFLKNDYNERIMGIDEEGLKSAKNVLSIAAGHHKVLSIIGALRLNIITHFVTDESTAKTILSLV</sequence>
<organism evidence="6">
    <name type="scientific">bioreactor metagenome</name>
    <dbReference type="NCBI Taxonomy" id="1076179"/>
    <lineage>
        <taxon>unclassified sequences</taxon>
        <taxon>metagenomes</taxon>
        <taxon>ecological metagenomes</taxon>
    </lineage>
</organism>
<comment type="similarity">
    <text evidence="1">Belongs to the SorC transcriptional regulatory family.</text>
</comment>
<keyword evidence="2" id="KW-0805">Transcription regulation</keyword>
<dbReference type="AlphaFoldDB" id="A0A645G7Y7"/>
<keyword evidence="3" id="KW-0238">DNA-binding</keyword>
<dbReference type="SUPFAM" id="SSF100950">
    <property type="entry name" value="NagB/RpiA/CoA transferase-like"/>
    <property type="match status" value="1"/>
</dbReference>
<dbReference type="PANTHER" id="PTHR34294:SF1">
    <property type="entry name" value="TRANSCRIPTIONAL REGULATOR LSRR"/>
    <property type="match status" value="1"/>
</dbReference>
<evidence type="ECO:0000256" key="1">
    <source>
        <dbReference type="ARBA" id="ARBA00010466"/>
    </source>
</evidence>
<dbReference type="InterPro" id="IPR007324">
    <property type="entry name" value="Sugar-bd_dom_put"/>
</dbReference>
<keyword evidence="4" id="KW-0804">Transcription</keyword>
<dbReference type="GO" id="GO:0030246">
    <property type="term" value="F:carbohydrate binding"/>
    <property type="evidence" value="ECO:0007669"/>
    <property type="project" value="InterPro"/>
</dbReference>
<proteinExistence type="inferred from homology"/>
<evidence type="ECO:0000256" key="3">
    <source>
        <dbReference type="ARBA" id="ARBA00023125"/>
    </source>
</evidence>
<dbReference type="PANTHER" id="PTHR34294">
    <property type="entry name" value="TRANSCRIPTIONAL REGULATOR-RELATED"/>
    <property type="match status" value="1"/>
</dbReference>
<evidence type="ECO:0000256" key="4">
    <source>
        <dbReference type="ARBA" id="ARBA00023163"/>
    </source>
</evidence>
<evidence type="ECO:0000256" key="2">
    <source>
        <dbReference type="ARBA" id="ARBA00023015"/>
    </source>
</evidence>
<evidence type="ECO:0000313" key="6">
    <source>
        <dbReference type="EMBL" id="MPN23021.1"/>
    </source>
</evidence>
<accession>A0A645G7Y7</accession>
<dbReference type="GO" id="GO:0003677">
    <property type="term" value="F:DNA binding"/>
    <property type="evidence" value="ECO:0007669"/>
    <property type="project" value="UniProtKB-KW"/>
</dbReference>
<reference evidence="6" key="1">
    <citation type="submission" date="2019-08" db="EMBL/GenBank/DDBJ databases">
        <authorList>
            <person name="Kucharzyk K."/>
            <person name="Murdoch R.W."/>
            <person name="Higgins S."/>
            <person name="Loffler F."/>
        </authorList>
    </citation>
    <scope>NUCLEOTIDE SEQUENCE</scope>
</reference>
<name>A0A645G7Y7_9ZZZZ</name>
<dbReference type="Gene3D" id="3.40.50.1360">
    <property type="match status" value="1"/>
</dbReference>
<feature type="domain" description="Sugar-binding" evidence="5">
    <location>
        <begin position="2"/>
        <end position="122"/>
    </location>
</feature>
<comment type="caution">
    <text evidence="6">The sequence shown here is derived from an EMBL/GenBank/DDBJ whole genome shotgun (WGS) entry which is preliminary data.</text>
</comment>
<dbReference type="Pfam" id="PF04198">
    <property type="entry name" value="Sugar-bind"/>
    <property type="match status" value="1"/>
</dbReference>
<dbReference type="InterPro" id="IPR051054">
    <property type="entry name" value="SorC_transcr_regulators"/>
</dbReference>
<dbReference type="EMBL" id="VSSQ01071411">
    <property type="protein sequence ID" value="MPN23021.1"/>
    <property type="molecule type" value="Genomic_DNA"/>
</dbReference>
<evidence type="ECO:0000259" key="5">
    <source>
        <dbReference type="Pfam" id="PF04198"/>
    </source>
</evidence>
<gene>
    <name evidence="6" type="primary">sorC_11</name>
    <name evidence="6" type="ORF">SDC9_170406</name>
</gene>
<protein>
    <submittedName>
        <fullName evidence="6">Sorbitol operon regulator</fullName>
    </submittedName>
</protein>
<dbReference type="InterPro" id="IPR037171">
    <property type="entry name" value="NagB/RpiA_transferase-like"/>
</dbReference>